<comment type="caution">
    <text evidence="1">The sequence shown here is derived from an EMBL/GenBank/DDBJ whole genome shotgun (WGS) entry which is preliminary data.</text>
</comment>
<dbReference type="EMBL" id="JALNTZ010000008">
    <property type="protein sequence ID" value="KAJ3642042.1"/>
    <property type="molecule type" value="Genomic_DNA"/>
</dbReference>
<protein>
    <submittedName>
        <fullName evidence="1">Uncharacterized protein</fullName>
    </submittedName>
</protein>
<accession>A0AA38HSU6</accession>
<name>A0AA38HSU6_9CUCU</name>
<reference evidence="1" key="1">
    <citation type="journal article" date="2023" name="G3 (Bethesda)">
        <title>Whole genome assemblies of Zophobas morio and Tenebrio molitor.</title>
        <authorList>
            <person name="Kaur S."/>
            <person name="Stinson S.A."/>
            <person name="diCenzo G.C."/>
        </authorList>
    </citation>
    <scope>NUCLEOTIDE SEQUENCE</scope>
    <source>
        <strain evidence="1">QUZm001</strain>
    </source>
</reference>
<gene>
    <name evidence="1" type="ORF">Zmor_024861</name>
</gene>
<proteinExistence type="predicted"/>
<evidence type="ECO:0000313" key="2">
    <source>
        <dbReference type="Proteomes" id="UP001168821"/>
    </source>
</evidence>
<organism evidence="1 2">
    <name type="scientific">Zophobas morio</name>
    <dbReference type="NCBI Taxonomy" id="2755281"/>
    <lineage>
        <taxon>Eukaryota</taxon>
        <taxon>Metazoa</taxon>
        <taxon>Ecdysozoa</taxon>
        <taxon>Arthropoda</taxon>
        <taxon>Hexapoda</taxon>
        <taxon>Insecta</taxon>
        <taxon>Pterygota</taxon>
        <taxon>Neoptera</taxon>
        <taxon>Endopterygota</taxon>
        <taxon>Coleoptera</taxon>
        <taxon>Polyphaga</taxon>
        <taxon>Cucujiformia</taxon>
        <taxon>Tenebrionidae</taxon>
        <taxon>Zophobas</taxon>
    </lineage>
</organism>
<keyword evidence="2" id="KW-1185">Reference proteome</keyword>
<dbReference type="AlphaFoldDB" id="A0AA38HSU6"/>
<dbReference type="Proteomes" id="UP001168821">
    <property type="component" value="Unassembled WGS sequence"/>
</dbReference>
<evidence type="ECO:0000313" key="1">
    <source>
        <dbReference type="EMBL" id="KAJ3642042.1"/>
    </source>
</evidence>
<sequence length="247" mass="28268">MTSDVIFLETDPTFQLPLDVLNELRNQNRIGFDTVISSQEAEIINVRSQAPDNADDTIFGGNHRNDARKSRQAFARTFATTARMCMTKATNMQMKKWLADPGHRRNLNNIRYNLQSGCRFCLANGNDQIYTSKYDQFYPHFRIEEKLSWVPVGQRADLGSMMLIFRNNFTAVVEIQTTAHATSRANDRPGMFESRIHVRCTYRKIKPGTDLDNMLSMKRLCGRPLQDTGNPLNNIDAAMRNLGIRDL</sequence>